<keyword evidence="4 5" id="KW-0472">Membrane</keyword>
<dbReference type="EMBL" id="JAPJUH010000004">
    <property type="protein sequence ID" value="MCX3265632.1"/>
    <property type="molecule type" value="Genomic_DNA"/>
</dbReference>
<evidence type="ECO:0000256" key="5">
    <source>
        <dbReference type="SAM" id="Phobius"/>
    </source>
</evidence>
<proteinExistence type="predicted"/>
<dbReference type="InterPro" id="IPR009908">
    <property type="entry name" value="Methylamine_util_MauE"/>
</dbReference>
<feature type="transmembrane region" description="Helical" evidence="5">
    <location>
        <begin position="35"/>
        <end position="57"/>
    </location>
</feature>
<dbReference type="Pfam" id="PF07291">
    <property type="entry name" value="MauE"/>
    <property type="match status" value="1"/>
</dbReference>
<sequence length="105" mass="12077">MPFNHSIKLMITYTVPALETITMLLLILGKRFSGLVLSLLLLLSFTIYIILVLSHFFPKTPCSCGGLISTMSWKMHFWFNLMFIVINVYCLIYIQRKGGSQAQQR</sequence>
<accession>A0A9X3I998</accession>
<keyword evidence="2 5" id="KW-0812">Transmembrane</keyword>
<dbReference type="GO" id="GO:0030416">
    <property type="term" value="P:methylamine metabolic process"/>
    <property type="evidence" value="ECO:0007669"/>
    <property type="project" value="InterPro"/>
</dbReference>
<evidence type="ECO:0000256" key="3">
    <source>
        <dbReference type="ARBA" id="ARBA00022989"/>
    </source>
</evidence>
<evidence type="ECO:0000256" key="2">
    <source>
        <dbReference type="ARBA" id="ARBA00022692"/>
    </source>
</evidence>
<evidence type="ECO:0000259" key="6">
    <source>
        <dbReference type="Pfam" id="PF07291"/>
    </source>
</evidence>
<feature type="transmembrane region" description="Helical" evidence="5">
    <location>
        <begin position="6"/>
        <end position="28"/>
    </location>
</feature>
<comment type="subcellular location">
    <subcellularLocation>
        <location evidence="1">Membrane</location>
        <topology evidence="1">Multi-pass membrane protein</topology>
    </subcellularLocation>
</comment>
<dbReference type="GO" id="GO:0016020">
    <property type="term" value="C:membrane"/>
    <property type="evidence" value="ECO:0007669"/>
    <property type="project" value="UniProtKB-SubCell"/>
</dbReference>
<evidence type="ECO:0000313" key="7">
    <source>
        <dbReference type="EMBL" id="MCX3265632.1"/>
    </source>
</evidence>
<feature type="transmembrane region" description="Helical" evidence="5">
    <location>
        <begin position="77"/>
        <end position="95"/>
    </location>
</feature>
<evidence type="ECO:0000256" key="4">
    <source>
        <dbReference type="ARBA" id="ARBA00023136"/>
    </source>
</evidence>
<comment type="caution">
    <text evidence="7">The sequence shown here is derived from an EMBL/GenBank/DDBJ whole genome shotgun (WGS) entry which is preliminary data.</text>
</comment>
<evidence type="ECO:0000313" key="8">
    <source>
        <dbReference type="Proteomes" id="UP001142592"/>
    </source>
</evidence>
<protein>
    <recommendedName>
        <fullName evidence="6">Methylamine utilisation protein MauE domain-containing protein</fullName>
    </recommendedName>
</protein>
<name>A0A9X3I998_9SPHI</name>
<feature type="domain" description="Methylamine utilisation protein MauE" evidence="6">
    <location>
        <begin position="7"/>
        <end position="92"/>
    </location>
</feature>
<keyword evidence="3 5" id="KW-1133">Transmembrane helix</keyword>
<reference evidence="7" key="1">
    <citation type="submission" date="2022-11" db="EMBL/GenBank/DDBJ databases">
        <authorList>
            <person name="Graham C."/>
            <person name="Newman J.D."/>
        </authorList>
    </citation>
    <scope>NUCLEOTIDE SEQUENCE</scope>
    <source>
        <strain evidence="7">DSM 19486</strain>
    </source>
</reference>
<keyword evidence="8" id="KW-1185">Reference proteome</keyword>
<evidence type="ECO:0000256" key="1">
    <source>
        <dbReference type="ARBA" id="ARBA00004141"/>
    </source>
</evidence>
<dbReference type="Proteomes" id="UP001142592">
    <property type="component" value="Unassembled WGS sequence"/>
</dbReference>
<organism evidence="7 8">
    <name type="scientific">Pedobacter agri</name>
    <dbReference type="NCBI Taxonomy" id="454586"/>
    <lineage>
        <taxon>Bacteria</taxon>
        <taxon>Pseudomonadati</taxon>
        <taxon>Bacteroidota</taxon>
        <taxon>Sphingobacteriia</taxon>
        <taxon>Sphingobacteriales</taxon>
        <taxon>Sphingobacteriaceae</taxon>
        <taxon>Pedobacter</taxon>
    </lineage>
</organism>
<gene>
    <name evidence="7" type="ORF">OQZ29_12800</name>
</gene>
<dbReference type="AlphaFoldDB" id="A0A9X3I998"/>